<feature type="transmembrane region" description="Helical" evidence="6">
    <location>
        <begin position="263"/>
        <end position="288"/>
    </location>
</feature>
<name>A0A1G9GVE2_9GAMM</name>
<feature type="transmembrane region" description="Helical" evidence="6">
    <location>
        <begin position="214"/>
        <end position="243"/>
    </location>
</feature>
<dbReference type="CDD" id="cd06581">
    <property type="entry name" value="TM_PBP1_LivM_like"/>
    <property type="match status" value="1"/>
</dbReference>
<evidence type="ECO:0000313" key="8">
    <source>
        <dbReference type="Proteomes" id="UP000198654"/>
    </source>
</evidence>
<proteinExistence type="predicted"/>
<dbReference type="InterPro" id="IPR001851">
    <property type="entry name" value="ABC_transp_permease"/>
</dbReference>
<feature type="transmembrane region" description="Helical" evidence="6">
    <location>
        <begin position="175"/>
        <end position="193"/>
    </location>
</feature>
<accession>A0A1G9GVE2</accession>
<dbReference type="PANTHER" id="PTHR30482:SF17">
    <property type="entry name" value="ABC TRANSPORTER ATP-BINDING PROTEIN"/>
    <property type="match status" value="1"/>
</dbReference>
<organism evidence="7 8">
    <name type="scientific">Modicisalibacter muralis</name>
    <dbReference type="NCBI Taxonomy" id="119000"/>
    <lineage>
        <taxon>Bacteria</taxon>
        <taxon>Pseudomonadati</taxon>
        <taxon>Pseudomonadota</taxon>
        <taxon>Gammaproteobacteria</taxon>
        <taxon>Oceanospirillales</taxon>
        <taxon>Halomonadaceae</taxon>
        <taxon>Modicisalibacter</taxon>
    </lineage>
</organism>
<evidence type="ECO:0000256" key="5">
    <source>
        <dbReference type="ARBA" id="ARBA00023136"/>
    </source>
</evidence>
<evidence type="ECO:0000256" key="6">
    <source>
        <dbReference type="SAM" id="Phobius"/>
    </source>
</evidence>
<dbReference type="STRING" id="119000.SAMN05661010_00839"/>
<feature type="transmembrane region" description="Helical" evidence="6">
    <location>
        <begin position="129"/>
        <end position="155"/>
    </location>
</feature>
<dbReference type="GO" id="GO:0015658">
    <property type="term" value="F:branched-chain amino acid transmembrane transporter activity"/>
    <property type="evidence" value="ECO:0007669"/>
    <property type="project" value="InterPro"/>
</dbReference>
<keyword evidence="4 6" id="KW-1133">Transmembrane helix</keyword>
<evidence type="ECO:0000256" key="4">
    <source>
        <dbReference type="ARBA" id="ARBA00022989"/>
    </source>
</evidence>
<keyword evidence="8" id="KW-1185">Reference proteome</keyword>
<dbReference type="Pfam" id="PF02653">
    <property type="entry name" value="BPD_transp_2"/>
    <property type="match status" value="1"/>
</dbReference>
<evidence type="ECO:0000313" key="7">
    <source>
        <dbReference type="EMBL" id="SDL04680.1"/>
    </source>
</evidence>
<dbReference type="OrthoDB" id="9034298at2"/>
<dbReference type="Proteomes" id="UP000198654">
    <property type="component" value="Unassembled WGS sequence"/>
</dbReference>
<gene>
    <name evidence="7" type="ORF">SAMN05661010_00839</name>
</gene>
<dbReference type="AlphaFoldDB" id="A0A1G9GVE2"/>
<keyword evidence="5 6" id="KW-0472">Membrane</keyword>
<keyword evidence="3 6" id="KW-0812">Transmembrane</keyword>
<dbReference type="PANTHER" id="PTHR30482">
    <property type="entry name" value="HIGH-AFFINITY BRANCHED-CHAIN AMINO ACID TRANSPORT SYSTEM PERMEASE"/>
    <property type="match status" value="1"/>
</dbReference>
<comment type="subcellular location">
    <subcellularLocation>
        <location evidence="1">Cell inner membrane</location>
        <topology evidence="1">Multi-pass membrane protein</topology>
    </subcellularLocation>
</comment>
<dbReference type="RefSeq" id="WP_089725751.1">
    <property type="nucleotide sequence ID" value="NZ_FNGI01000001.1"/>
</dbReference>
<dbReference type="InterPro" id="IPR043428">
    <property type="entry name" value="LivM-like"/>
</dbReference>
<dbReference type="EMBL" id="FNGI01000001">
    <property type="protein sequence ID" value="SDL04680.1"/>
    <property type="molecule type" value="Genomic_DNA"/>
</dbReference>
<protein>
    <submittedName>
        <fullName evidence="7">Branched-chain amino acid transport system permease protein</fullName>
    </submittedName>
</protein>
<reference evidence="7 8" key="1">
    <citation type="submission" date="2016-10" db="EMBL/GenBank/DDBJ databases">
        <authorList>
            <person name="de Groot N.N."/>
        </authorList>
    </citation>
    <scope>NUCLEOTIDE SEQUENCE [LARGE SCALE GENOMIC DNA]</scope>
    <source>
        <strain evidence="7 8">DSM 14789</strain>
    </source>
</reference>
<feature type="transmembrane region" description="Helical" evidence="6">
    <location>
        <begin position="65"/>
        <end position="83"/>
    </location>
</feature>
<evidence type="ECO:0000256" key="3">
    <source>
        <dbReference type="ARBA" id="ARBA00022692"/>
    </source>
</evidence>
<feature type="transmembrane region" description="Helical" evidence="6">
    <location>
        <begin position="103"/>
        <end position="122"/>
    </location>
</feature>
<dbReference type="GO" id="GO:0005886">
    <property type="term" value="C:plasma membrane"/>
    <property type="evidence" value="ECO:0007669"/>
    <property type="project" value="UniProtKB-SubCell"/>
</dbReference>
<keyword evidence="2" id="KW-1003">Cell membrane</keyword>
<evidence type="ECO:0000256" key="1">
    <source>
        <dbReference type="ARBA" id="ARBA00004429"/>
    </source>
</evidence>
<evidence type="ECO:0000256" key="2">
    <source>
        <dbReference type="ARBA" id="ARBA00022475"/>
    </source>
</evidence>
<feature type="transmembrane region" description="Helical" evidence="6">
    <location>
        <begin position="300"/>
        <end position="322"/>
    </location>
</feature>
<sequence length="329" mass="34405">MAKHRAELLVNLVIALALPAAALTAWALGESFYVSLVSRVAILALAGVGLNLALGYGGMVSFGHAAFFGLGAYAAGIFAFHAFDGTPVISWPIQIMGAASMPVGWLAAIVVAGLAALAIGAISLRTSGVYFIMITLAFAQMLYYLAVSIPTYGGADGLILYLRSGFPGLDSSDDLTFFALCYALLMLAIFITWRIAGSRFGMALRGASRNEERLAAVGISPYPIKLVAFCISAMITAVAGALFAELVGFVSPTLMAWKMSGEILIFVILGGVGRLYAPIIGAAIFILLETLIGGITDRWQFVLGLVLLGVVLFARGGVMGALTGRARHV</sequence>
<feature type="transmembrane region" description="Helical" evidence="6">
    <location>
        <begin position="32"/>
        <end position="53"/>
    </location>
</feature>